<keyword evidence="3" id="KW-1185">Reference proteome</keyword>
<evidence type="ECO:0000313" key="2">
    <source>
        <dbReference type="EMBL" id="RJF92143.1"/>
    </source>
</evidence>
<name>A0A3A3G251_9BURK</name>
<proteinExistence type="predicted"/>
<comment type="caution">
    <text evidence="2">The sequence shown here is derived from an EMBL/GenBank/DDBJ whole genome shotgun (WGS) entry which is preliminary data.</text>
</comment>
<dbReference type="Proteomes" id="UP000265955">
    <property type="component" value="Unassembled WGS sequence"/>
</dbReference>
<evidence type="ECO:0000256" key="1">
    <source>
        <dbReference type="SAM" id="MobiDB-lite"/>
    </source>
</evidence>
<accession>A0A3A3G251</accession>
<protein>
    <submittedName>
        <fullName evidence="2">Uncharacterized protein</fullName>
    </submittedName>
</protein>
<evidence type="ECO:0000313" key="3">
    <source>
        <dbReference type="Proteomes" id="UP000265955"/>
    </source>
</evidence>
<gene>
    <name evidence="2" type="ORF">D3871_26230</name>
</gene>
<organism evidence="2 3">
    <name type="scientific">Noviherbaspirillum saxi</name>
    <dbReference type="NCBI Taxonomy" id="2320863"/>
    <lineage>
        <taxon>Bacteria</taxon>
        <taxon>Pseudomonadati</taxon>
        <taxon>Pseudomonadota</taxon>
        <taxon>Betaproteobacteria</taxon>
        <taxon>Burkholderiales</taxon>
        <taxon>Oxalobacteraceae</taxon>
        <taxon>Noviherbaspirillum</taxon>
    </lineage>
</organism>
<reference evidence="3" key="1">
    <citation type="submission" date="2018-09" db="EMBL/GenBank/DDBJ databases">
        <authorList>
            <person name="Zhu H."/>
        </authorList>
    </citation>
    <scope>NUCLEOTIDE SEQUENCE [LARGE SCALE GENOMIC DNA]</scope>
    <source>
        <strain evidence="3">K1R23-30</strain>
    </source>
</reference>
<sequence length="191" mass="20639">MCNGNVNANTTIMRAGMRSTTRRDKRSPAAGEIVRLIITSFLLAAVTQVCAAADYAPMFFGEDFQVERMPFGSGTPASGYTIGSEAAGHVVDGLYHIPNYLPGHPTAATIWPREVPIECEQDAVTGELKCGGYRVHPAIGRGEYIFIRPVSKAQQTPVVIEQRPTPASCDCVADRPEPPKPLPMTRKKPLG</sequence>
<dbReference type="AlphaFoldDB" id="A0A3A3G251"/>
<dbReference type="EMBL" id="QYUO01000003">
    <property type="protein sequence ID" value="RJF92143.1"/>
    <property type="molecule type" value="Genomic_DNA"/>
</dbReference>
<feature type="region of interest" description="Disordered" evidence="1">
    <location>
        <begin position="168"/>
        <end position="191"/>
    </location>
</feature>